<dbReference type="InterPro" id="IPR028098">
    <property type="entry name" value="Glyco_trans_4-like_N"/>
</dbReference>
<reference evidence="3" key="1">
    <citation type="journal article" date="2022" name="Int. J. Syst. Evol. Microbiol.">
        <title>Anaeromyxobacter oryzae sp. nov., Anaeromyxobacter diazotrophicus sp. nov. and Anaeromyxobacter paludicola sp. nov., isolated from paddy soils.</title>
        <authorList>
            <person name="Itoh H."/>
            <person name="Xu Z."/>
            <person name="Mise K."/>
            <person name="Masuda Y."/>
            <person name="Ushijima N."/>
            <person name="Hayakawa C."/>
            <person name="Shiratori Y."/>
            <person name="Senoo K."/>
        </authorList>
    </citation>
    <scope>NUCLEOTIDE SEQUENCE [LARGE SCALE GENOMIC DNA]</scope>
    <source>
        <strain evidence="3">Red232</strain>
    </source>
</reference>
<dbReference type="Pfam" id="PF13579">
    <property type="entry name" value="Glyco_trans_4_4"/>
    <property type="match status" value="1"/>
</dbReference>
<dbReference type="CDD" id="cd03801">
    <property type="entry name" value="GT4_PimA-like"/>
    <property type="match status" value="1"/>
</dbReference>
<gene>
    <name evidence="2" type="ORF">AMOR_53210</name>
</gene>
<feature type="domain" description="Glycosyltransferase subfamily 4-like N-terminal" evidence="1">
    <location>
        <begin position="66"/>
        <end position="179"/>
    </location>
</feature>
<dbReference type="SUPFAM" id="SSF53756">
    <property type="entry name" value="UDP-Glycosyltransferase/glycogen phosphorylase"/>
    <property type="match status" value="1"/>
</dbReference>
<evidence type="ECO:0000313" key="2">
    <source>
        <dbReference type="EMBL" id="BDG06325.1"/>
    </source>
</evidence>
<dbReference type="Gene3D" id="3.40.50.2000">
    <property type="entry name" value="Glycogen Phosphorylase B"/>
    <property type="match status" value="2"/>
</dbReference>
<dbReference type="Proteomes" id="UP001162891">
    <property type="component" value="Chromosome"/>
</dbReference>
<sequence>MASPSPTRVLFLAPFPRAGRFPGGITAVANGVRSHLDLAARRGCEFDFFNTEPGERSPADAGKLTAGNLVNALRMAARLRAEQRGKRFDVVYVSSSVRWALLKDLLAIQLIGRRPRCRVVLHVHFAEATKILFDVPLLDRLVVEAMRRSVDDVVFLSGRTRDEFVRIGLPGARTHVVHNFHEVRFGPDALRRKVARARAKDRLELLFMGSLDRRKGILDLLAALVRLGDAPVKLHVCGRPNEAGIDEALASPLAALGDRVAMHGYVSGAAKAELLENADVLVLPSYGEGLPMVLLEAMATGCAVVTTPVGAIPELVVDGDGGLLVAPGDPARLAAAIRTLVDDREKLAAMMETNHAAAARFTSERFMEAICTVCRGPGAPAVGARAVPLAATRAR</sequence>
<proteinExistence type="predicted"/>
<dbReference type="EMBL" id="AP025591">
    <property type="protein sequence ID" value="BDG06325.1"/>
    <property type="molecule type" value="Genomic_DNA"/>
</dbReference>
<dbReference type="PANTHER" id="PTHR12526:SF636">
    <property type="entry name" value="BLL3647 PROTEIN"/>
    <property type="match status" value="1"/>
</dbReference>
<evidence type="ECO:0000313" key="3">
    <source>
        <dbReference type="Proteomes" id="UP001162891"/>
    </source>
</evidence>
<dbReference type="Pfam" id="PF13692">
    <property type="entry name" value="Glyco_trans_1_4"/>
    <property type="match status" value="1"/>
</dbReference>
<dbReference type="RefSeq" id="WP_248355779.1">
    <property type="nucleotide sequence ID" value="NZ_AP025591.1"/>
</dbReference>
<keyword evidence="3" id="KW-1185">Reference proteome</keyword>
<evidence type="ECO:0000259" key="1">
    <source>
        <dbReference type="Pfam" id="PF13579"/>
    </source>
</evidence>
<organism evidence="2 3">
    <name type="scientific">Anaeromyxobacter oryzae</name>
    <dbReference type="NCBI Taxonomy" id="2918170"/>
    <lineage>
        <taxon>Bacteria</taxon>
        <taxon>Pseudomonadati</taxon>
        <taxon>Myxococcota</taxon>
        <taxon>Myxococcia</taxon>
        <taxon>Myxococcales</taxon>
        <taxon>Cystobacterineae</taxon>
        <taxon>Anaeromyxobacteraceae</taxon>
        <taxon>Anaeromyxobacter</taxon>
    </lineage>
</organism>
<protein>
    <recommendedName>
        <fullName evidence="1">Glycosyltransferase subfamily 4-like N-terminal domain-containing protein</fullName>
    </recommendedName>
</protein>
<name>A0ABM7X3G1_9BACT</name>
<accession>A0ABM7X3G1</accession>
<dbReference type="PANTHER" id="PTHR12526">
    <property type="entry name" value="GLYCOSYLTRANSFERASE"/>
    <property type="match status" value="1"/>
</dbReference>